<feature type="domain" description="EF-hand" evidence="1">
    <location>
        <begin position="81"/>
        <end position="116"/>
    </location>
</feature>
<dbReference type="GO" id="GO:0005509">
    <property type="term" value="F:calcium ion binding"/>
    <property type="evidence" value="ECO:0007669"/>
    <property type="project" value="InterPro"/>
</dbReference>
<dbReference type="InParanoid" id="A0A1E7FZC0"/>
<name>A0A1E7FZC0_9STRA</name>
<dbReference type="InterPro" id="IPR011992">
    <property type="entry name" value="EF-hand-dom_pair"/>
</dbReference>
<proteinExistence type="predicted"/>
<sequence>MPVLTDTGIELITSKFIEADTDSTGSVNAEQLLIIFRPFFDSIGLDPPNEERIANRLASMQTETPGELTLTELLILMAYLKIMRICEMIFVAADINESGGLDRDEIKYVFRKTCERYEVDPPTTEEMDEFITDIGGEVTFDLFALVTIPHIFSTGCWY</sequence>
<dbReference type="InterPro" id="IPR002048">
    <property type="entry name" value="EF_hand_dom"/>
</dbReference>
<keyword evidence="3" id="KW-1185">Reference proteome</keyword>
<dbReference type="AlphaFoldDB" id="A0A1E7FZC0"/>
<reference evidence="2 3" key="1">
    <citation type="submission" date="2016-09" db="EMBL/GenBank/DDBJ databases">
        <title>Extensive genetic diversity and differential bi-allelic expression allows diatom success in the polar Southern Ocean.</title>
        <authorList>
            <consortium name="DOE Joint Genome Institute"/>
            <person name="Mock T."/>
            <person name="Otillar R.P."/>
            <person name="Strauss J."/>
            <person name="Dupont C."/>
            <person name="Frickenhaus S."/>
            <person name="Maumus F."/>
            <person name="Mcmullan M."/>
            <person name="Sanges R."/>
            <person name="Schmutz J."/>
            <person name="Toseland A."/>
            <person name="Valas R."/>
            <person name="Veluchamy A."/>
            <person name="Ward B.J."/>
            <person name="Allen A."/>
            <person name="Barry K."/>
            <person name="Falciatore A."/>
            <person name="Ferrante M."/>
            <person name="Fortunato A.E."/>
            <person name="Gloeckner G."/>
            <person name="Gruber A."/>
            <person name="Hipkin R."/>
            <person name="Janech M."/>
            <person name="Kroth P."/>
            <person name="Leese F."/>
            <person name="Lindquist E."/>
            <person name="Lyon B.R."/>
            <person name="Martin J."/>
            <person name="Mayer C."/>
            <person name="Parker M."/>
            <person name="Quesneville H."/>
            <person name="Raymond J."/>
            <person name="Uhlig C."/>
            <person name="Valentin K.U."/>
            <person name="Worden A.Z."/>
            <person name="Armbrust E.V."/>
            <person name="Bowler C."/>
            <person name="Green B."/>
            <person name="Moulton V."/>
            <person name="Van Oosterhout C."/>
            <person name="Grigoriev I."/>
        </authorList>
    </citation>
    <scope>NUCLEOTIDE SEQUENCE [LARGE SCALE GENOMIC DNA]</scope>
    <source>
        <strain evidence="2 3">CCMP1102</strain>
    </source>
</reference>
<organism evidence="2 3">
    <name type="scientific">Fragilariopsis cylindrus CCMP1102</name>
    <dbReference type="NCBI Taxonomy" id="635003"/>
    <lineage>
        <taxon>Eukaryota</taxon>
        <taxon>Sar</taxon>
        <taxon>Stramenopiles</taxon>
        <taxon>Ochrophyta</taxon>
        <taxon>Bacillariophyta</taxon>
        <taxon>Bacillariophyceae</taxon>
        <taxon>Bacillariophycidae</taxon>
        <taxon>Bacillariales</taxon>
        <taxon>Bacillariaceae</taxon>
        <taxon>Fragilariopsis</taxon>
    </lineage>
</organism>
<gene>
    <name evidence="2" type="ORF">FRACYDRAFT_233657</name>
</gene>
<dbReference type="EMBL" id="KV784353">
    <property type="protein sequence ID" value="OEU23488.1"/>
    <property type="molecule type" value="Genomic_DNA"/>
</dbReference>
<dbReference type="SUPFAM" id="SSF47473">
    <property type="entry name" value="EF-hand"/>
    <property type="match status" value="1"/>
</dbReference>
<dbReference type="Gene3D" id="1.10.238.10">
    <property type="entry name" value="EF-hand"/>
    <property type="match status" value="1"/>
</dbReference>
<evidence type="ECO:0000259" key="1">
    <source>
        <dbReference type="PROSITE" id="PS50222"/>
    </source>
</evidence>
<accession>A0A1E7FZC0</accession>
<evidence type="ECO:0000313" key="2">
    <source>
        <dbReference type="EMBL" id="OEU23488.1"/>
    </source>
</evidence>
<protein>
    <recommendedName>
        <fullName evidence="1">EF-hand domain-containing protein</fullName>
    </recommendedName>
</protein>
<dbReference type="KEGG" id="fcy:FRACYDRAFT_233657"/>
<evidence type="ECO:0000313" key="3">
    <source>
        <dbReference type="Proteomes" id="UP000095751"/>
    </source>
</evidence>
<dbReference type="PROSITE" id="PS50222">
    <property type="entry name" value="EF_HAND_2"/>
    <property type="match status" value="1"/>
</dbReference>
<dbReference type="Proteomes" id="UP000095751">
    <property type="component" value="Unassembled WGS sequence"/>
</dbReference>